<dbReference type="Pfam" id="PF02801">
    <property type="entry name" value="Ketoacyl-synt_C"/>
    <property type="match status" value="1"/>
</dbReference>
<dbReference type="InterPro" id="IPR020841">
    <property type="entry name" value="PKS_Beta-ketoAc_synthase_dom"/>
</dbReference>
<dbReference type="EMBL" id="CP002403">
    <property type="protein sequence ID" value="ADU21409.1"/>
    <property type="molecule type" value="Genomic_DNA"/>
</dbReference>
<dbReference type="PANTHER" id="PTHR43775:SF37">
    <property type="entry name" value="SI:DKEY-61P9.11"/>
    <property type="match status" value="1"/>
</dbReference>
<keyword evidence="3" id="KW-0808">Transferase</keyword>
<dbReference type="InterPro" id="IPR014031">
    <property type="entry name" value="Ketoacyl_synth_C"/>
</dbReference>
<dbReference type="GO" id="GO:0071770">
    <property type="term" value="P:DIM/DIP cell wall layer assembly"/>
    <property type="evidence" value="ECO:0007669"/>
    <property type="project" value="TreeGrafter"/>
</dbReference>
<keyword evidence="2" id="KW-0597">Phosphoprotein</keyword>
<evidence type="ECO:0000256" key="1">
    <source>
        <dbReference type="ARBA" id="ARBA00022450"/>
    </source>
</evidence>
<evidence type="ECO:0000313" key="6">
    <source>
        <dbReference type="Proteomes" id="UP000006919"/>
    </source>
</evidence>
<name>E6UAT0_RUMA7</name>
<organism evidence="5 6">
    <name type="scientific">Ruminococcus albus (strain ATCC 27210 / DSM 20455 / JCM 14654 / NCDO 2250 / 7)</name>
    <dbReference type="NCBI Taxonomy" id="697329"/>
    <lineage>
        <taxon>Bacteria</taxon>
        <taxon>Bacillati</taxon>
        <taxon>Bacillota</taxon>
        <taxon>Clostridia</taxon>
        <taxon>Eubacteriales</taxon>
        <taxon>Oscillospiraceae</taxon>
        <taxon>Ruminococcus</taxon>
    </lineage>
</organism>
<accession>E6UAT0</accession>
<dbReference type="Proteomes" id="UP000006919">
    <property type="component" value="Chromosome"/>
</dbReference>
<dbReference type="STRING" id="697329.Rumal_0882"/>
<evidence type="ECO:0000259" key="4">
    <source>
        <dbReference type="PROSITE" id="PS52004"/>
    </source>
</evidence>
<dbReference type="PROSITE" id="PS52004">
    <property type="entry name" value="KS3_2"/>
    <property type="match status" value="1"/>
</dbReference>
<proteinExistence type="inferred from homology"/>
<dbReference type="OrthoDB" id="2203190at2"/>
<comment type="similarity">
    <text evidence="3">Belongs to the thiolase-like superfamily. Beta-ketoacyl-ACP synthases family.</text>
</comment>
<dbReference type="Gene3D" id="1.10.1240.100">
    <property type="match status" value="1"/>
</dbReference>
<dbReference type="AlphaFoldDB" id="E6UAT0"/>
<dbReference type="GO" id="GO:0005737">
    <property type="term" value="C:cytoplasm"/>
    <property type="evidence" value="ECO:0007669"/>
    <property type="project" value="TreeGrafter"/>
</dbReference>
<evidence type="ECO:0000313" key="5">
    <source>
        <dbReference type="EMBL" id="ADU21409.1"/>
    </source>
</evidence>
<gene>
    <name evidence="5" type="ordered locus">Rumal_0882</name>
</gene>
<dbReference type="SUPFAM" id="SSF53901">
    <property type="entry name" value="Thiolase-like"/>
    <property type="match status" value="1"/>
</dbReference>
<dbReference type="Gene3D" id="3.40.47.10">
    <property type="match status" value="1"/>
</dbReference>
<sequence>MKFDEIAVIGMSCCFPKADTIDSFRTMLCEGKDAVRRISQNKKSRYGYTDRIDEKEYAFLETEDHFDPEFFGISETEALELTAVGRNLLKLCVQAVEQAGYSLDELKEHRTGLIVSLSEEELTDQTDLLSGKGGMVLGKIAHYLGGIHKAYLVDTTCTSALTAIHQACTELRADECDMVIAASFHLTQFRNTPQGYRCVEELTKIASPDFRSYPFQERANGTGIGEGGGAVLLKRISDAIRDRDSVDAVICGSSMAYTGSEKTDLSIPEERTLLRNVTEAMKYADVKVSQIGSIEAHGTGTKIGDAIELQAYAKALTGSERKCRITAVKSNIGHLEHAAGMASFIKMVLQVSEGKHYPICGFHDKTTAVAWENSTLLPCDTLLDWDEEERFGIVGSYAMNGSCVHMVMRNAKKQQVDEVVQRPCVLRLSAQAHDLLEKLIDSCCTALGSLPQQDLADFAFTMNTGRPKCKYTAAVTGSTCEEMIQALHSCQTEKITERLKATTVVLLCSGSGETKAQTPEEYVKEKFRQISYLRDLGIPVHSVLGCGLGNVVVRHWQNNSISDEELQSDIERWKDQNGCNEEKFLQYIHKQTSGGAVIYLTAEEGLLGSLLEHDGTAELVRLEKIAGAEKLLQILCSKGADIDWHMYYRTTGQHLRRIAVPASPLKDKIIWRNMQ</sequence>
<dbReference type="CDD" id="cd00833">
    <property type="entry name" value="PKS"/>
    <property type="match status" value="1"/>
</dbReference>
<dbReference type="Pfam" id="PF00109">
    <property type="entry name" value="ketoacyl-synt"/>
    <property type="match status" value="1"/>
</dbReference>
<dbReference type="GO" id="GO:0004312">
    <property type="term" value="F:fatty acid synthase activity"/>
    <property type="evidence" value="ECO:0007669"/>
    <property type="project" value="TreeGrafter"/>
</dbReference>
<dbReference type="InterPro" id="IPR016039">
    <property type="entry name" value="Thiolase-like"/>
</dbReference>
<protein>
    <submittedName>
        <fullName evidence="5">Beta-ketoacyl synthase</fullName>
    </submittedName>
</protein>
<feature type="domain" description="Ketosynthase family 3 (KS3)" evidence="4">
    <location>
        <begin position="3"/>
        <end position="410"/>
    </location>
</feature>
<evidence type="ECO:0000256" key="2">
    <source>
        <dbReference type="ARBA" id="ARBA00022553"/>
    </source>
</evidence>
<keyword evidence="1" id="KW-0596">Phosphopantetheine</keyword>
<dbReference type="Pfam" id="PF22621">
    <property type="entry name" value="CurL-like_PKS_C"/>
    <property type="match status" value="1"/>
</dbReference>
<dbReference type="InterPro" id="IPR014030">
    <property type="entry name" value="Ketoacyl_synth_N"/>
</dbReference>
<dbReference type="SMART" id="SM00825">
    <property type="entry name" value="PKS_KS"/>
    <property type="match status" value="1"/>
</dbReference>
<dbReference type="RefSeq" id="WP_013497587.1">
    <property type="nucleotide sequence ID" value="NC_014833.1"/>
</dbReference>
<dbReference type="GO" id="GO:0006633">
    <property type="term" value="P:fatty acid biosynthetic process"/>
    <property type="evidence" value="ECO:0007669"/>
    <property type="project" value="TreeGrafter"/>
</dbReference>
<dbReference type="KEGG" id="ral:Rumal_0882"/>
<dbReference type="HOGENOM" id="CLU_407026_0_0_9"/>
<evidence type="ECO:0000256" key="3">
    <source>
        <dbReference type="RuleBase" id="RU003694"/>
    </source>
</evidence>
<dbReference type="GO" id="GO:0005886">
    <property type="term" value="C:plasma membrane"/>
    <property type="evidence" value="ECO:0007669"/>
    <property type="project" value="TreeGrafter"/>
</dbReference>
<dbReference type="eggNOG" id="COG3321">
    <property type="taxonomic scope" value="Bacteria"/>
</dbReference>
<dbReference type="PANTHER" id="PTHR43775">
    <property type="entry name" value="FATTY ACID SYNTHASE"/>
    <property type="match status" value="1"/>
</dbReference>
<reference evidence="5 6" key="1">
    <citation type="journal article" date="2011" name="J. Bacteriol.">
        <title>Complete genome of the cellulolytic ruminal bacterium Ruminococcus albus 7.</title>
        <authorList>
            <person name="Suen G."/>
            <person name="Stevenson D.M."/>
            <person name="Bruce D.C."/>
            <person name="Chertkov O."/>
            <person name="Copeland A."/>
            <person name="Cheng J.F."/>
            <person name="Detter C."/>
            <person name="Detter J.C."/>
            <person name="Goodwin L.A."/>
            <person name="Han C.S."/>
            <person name="Hauser L.J."/>
            <person name="Ivanova N.N."/>
            <person name="Kyrpides N.C."/>
            <person name="Land M.L."/>
            <person name="Lapidus A."/>
            <person name="Lucas S."/>
            <person name="Ovchinnikova G."/>
            <person name="Pitluck S."/>
            <person name="Tapia R."/>
            <person name="Woyke T."/>
            <person name="Boyum J."/>
            <person name="Mead D."/>
            <person name="Weimer P.J."/>
        </authorList>
    </citation>
    <scope>NUCLEOTIDE SEQUENCE [LARGE SCALE GENOMIC DNA]</scope>
    <source>
        <strain evidence="6">ATCC 27210 / DSM 20455 / JCM 14654 / NCDO 2250 / 7</strain>
    </source>
</reference>
<dbReference type="InterPro" id="IPR050091">
    <property type="entry name" value="PKS_NRPS_Biosynth_Enz"/>
</dbReference>